<keyword evidence="6" id="KW-1015">Disulfide bond</keyword>
<proteinExistence type="evidence at transcript level"/>
<dbReference type="PANTHER" id="PTHR10083">
    <property type="entry name" value="KUNITZ-TYPE PROTEASE INHIBITOR-RELATED"/>
    <property type="match status" value="1"/>
</dbReference>
<accession>V5HPT5</accession>
<feature type="non-terminal residue" evidence="8">
    <location>
        <position position="1"/>
    </location>
</feature>
<protein>
    <submittedName>
        <fullName evidence="8">Putative protease inhibitor c5</fullName>
    </submittedName>
</protein>
<dbReference type="PROSITE" id="PS50279">
    <property type="entry name" value="BPTI_KUNITZ_2"/>
    <property type="match status" value="1"/>
</dbReference>
<evidence type="ECO:0000256" key="6">
    <source>
        <dbReference type="ARBA" id="ARBA00023157"/>
    </source>
</evidence>
<evidence type="ECO:0000256" key="3">
    <source>
        <dbReference type="ARBA" id="ARBA00022656"/>
    </source>
</evidence>
<evidence type="ECO:0000313" key="8">
    <source>
        <dbReference type="EMBL" id="JAB80029.1"/>
    </source>
</evidence>
<dbReference type="PRINTS" id="PR00759">
    <property type="entry name" value="BASICPTASE"/>
</dbReference>
<dbReference type="SUPFAM" id="SSF57362">
    <property type="entry name" value="BPTI-like"/>
    <property type="match status" value="1"/>
</dbReference>
<dbReference type="InterPro" id="IPR020901">
    <property type="entry name" value="Prtase_inh_Kunz-CS"/>
</dbReference>
<keyword evidence="2" id="KW-0964">Secreted</keyword>
<dbReference type="PANTHER" id="PTHR10083:SF217">
    <property type="entry name" value="BOOPHILIN-H2"/>
    <property type="match status" value="1"/>
</dbReference>
<feature type="non-terminal residue" evidence="8">
    <location>
        <position position="80"/>
    </location>
</feature>
<evidence type="ECO:0000259" key="7">
    <source>
        <dbReference type="PROSITE" id="PS50279"/>
    </source>
</evidence>
<sequence>RPWFCYQPPETGRCRAAHRRFFYDPYSGRCRLFKYGGCGGNWNNFRSQRQCRIVCKGIRWWRPRPYPWARPYPQPRWQYF</sequence>
<evidence type="ECO:0000256" key="2">
    <source>
        <dbReference type="ARBA" id="ARBA00022525"/>
    </source>
</evidence>
<dbReference type="GO" id="GO:0005615">
    <property type="term" value="C:extracellular space"/>
    <property type="evidence" value="ECO:0007669"/>
    <property type="project" value="TreeGrafter"/>
</dbReference>
<dbReference type="GO" id="GO:0004867">
    <property type="term" value="F:serine-type endopeptidase inhibitor activity"/>
    <property type="evidence" value="ECO:0007669"/>
    <property type="project" value="UniProtKB-KW"/>
</dbReference>
<feature type="domain" description="BPTI/Kunitz inhibitor" evidence="7">
    <location>
        <begin position="5"/>
        <end position="55"/>
    </location>
</feature>
<dbReference type="PROSITE" id="PS00280">
    <property type="entry name" value="BPTI_KUNITZ_1"/>
    <property type="match status" value="1"/>
</dbReference>
<evidence type="ECO:0000256" key="4">
    <source>
        <dbReference type="ARBA" id="ARBA00022690"/>
    </source>
</evidence>
<evidence type="ECO:0000256" key="5">
    <source>
        <dbReference type="ARBA" id="ARBA00022900"/>
    </source>
</evidence>
<reference evidence="8" key="1">
    <citation type="journal article" date="2015" name="Sci. Rep.">
        <title>Tissue- and time-dependent transcription in Ixodes ricinus salivary glands and midguts when blood feeding on the vertebrate host.</title>
        <authorList>
            <person name="Kotsyfakis M."/>
            <person name="Schwarz A."/>
            <person name="Erhart J."/>
            <person name="Ribeiro J.M."/>
        </authorList>
    </citation>
    <scope>NUCLEOTIDE SEQUENCE</scope>
    <source>
        <tissue evidence="8">Salivary gland and midgut</tissue>
    </source>
</reference>
<dbReference type="EMBL" id="GANP01004439">
    <property type="protein sequence ID" value="JAB80029.1"/>
    <property type="molecule type" value="mRNA"/>
</dbReference>
<dbReference type="InterPro" id="IPR002223">
    <property type="entry name" value="Kunitz_BPTI"/>
</dbReference>
<dbReference type="InterPro" id="IPR036880">
    <property type="entry name" value="Kunitz_BPTI_sf"/>
</dbReference>
<comment type="subcellular location">
    <subcellularLocation>
        <location evidence="1">Secreted</location>
    </subcellularLocation>
</comment>
<dbReference type="Pfam" id="PF00014">
    <property type="entry name" value="Kunitz_BPTI"/>
    <property type="match status" value="1"/>
</dbReference>
<name>V5HPT5_IXORI</name>
<dbReference type="Gene3D" id="4.10.410.10">
    <property type="entry name" value="Pancreatic trypsin inhibitor Kunitz domain"/>
    <property type="match status" value="1"/>
</dbReference>
<dbReference type="SMART" id="SM00131">
    <property type="entry name" value="KU"/>
    <property type="match status" value="1"/>
</dbReference>
<dbReference type="AlphaFoldDB" id="V5HPT5"/>
<evidence type="ECO:0000256" key="1">
    <source>
        <dbReference type="ARBA" id="ARBA00004613"/>
    </source>
</evidence>
<keyword evidence="3" id="KW-0800">Toxin</keyword>
<organism evidence="8">
    <name type="scientific">Ixodes ricinus</name>
    <name type="common">Common tick</name>
    <name type="synonym">Acarus ricinus</name>
    <dbReference type="NCBI Taxonomy" id="34613"/>
    <lineage>
        <taxon>Eukaryota</taxon>
        <taxon>Metazoa</taxon>
        <taxon>Ecdysozoa</taxon>
        <taxon>Arthropoda</taxon>
        <taxon>Chelicerata</taxon>
        <taxon>Arachnida</taxon>
        <taxon>Acari</taxon>
        <taxon>Parasitiformes</taxon>
        <taxon>Ixodida</taxon>
        <taxon>Ixodoidea</taxon>
        <taxon>Ixodidae</taxon>
        <taxon>Ixodinae</taxon>
        <taxon>Ixodes</taxon>
    </lineage>
</organism>
<keyword evidence="5" id="KW-0722">Serine protease inhibitor</keyword>
<dbReference type="InterPro" id="IPR050098">
    <property type="entry name" value="TFPI/VKTCI-like"/>
</dbReference>
<keyword evidence="4" id="KW-0646">Protease inhibitor</keyword>